<name>A0A917DYK8_9BACT</name>
<dbReference type="AlphaFoldDB" id="A0A917DYK8"/>
<evidence type="ECO:0000313" key="1">
    <source>
        <dbReference type="EMBL" id="GGD81136.1"/>
    </source>
</evidence>
<sequence>MEEDGLKKKDLVEYFVSVSRVSVVLNRKRQLTLEMIRKIHNEMRVSAETLLAV</sequence>
<accession>A0A917DYK8</accession>
<evidence type="ECO:0000313" key="2">
    <source>
        <dbReference type="Proteomes" id="UP000609064"/>
    </source>
</evidence>
<proteinExistence type="predicted"/>
<reference evidence="1" key="2">
    <citation type="submission" date="2020-09" db="EMBL/GenBank/DDBJ databases">
        <authorList>
            <person name="Sun Q."/>
            <person name="Zhou Y."/>
        </authorList>
    </citation>
    <scope>NUCLEOTIDE SEQUENCE</scope>
    <source>
        <strain evidence="1">CGMCC 1.15958</strain>
    </source>
</reference>
<organism evidence="1 2">
    <name type="scientific">Emticicia aquatilis</name>
    <dbReference type="NCBI Taxonomy" id="1537369"/>
    <lineage>
        <taxon>Bacteria</taxon>
        <taxon>Pseudomonadati</taxon>
        <taxon>Bacteroidota</taxon>
        <taxon>Cytophagia</taxon>
        <taxon>Cytophagales</taxon>
        <taxon>Leadbetterellaceae</taxon>
        <taxon>Emticicia</taxon>
    </lineage>
</organism>
<keyword evidence="2" id="KW-1185">Reference proteome</keyword>
<dbReference type="Proteomes" id="UP000609064">
    <property type="component" value="Unassembled WGS sequence"/>
</dbReference>
<comment type="caution">
    <text evidence="1">The sequence shown here is derived from an EMBL/GenBank/DDBJ whole genome shotgun (WGS) entry which is preliminary data.</text>
</comment>
<protein>
    <submittedName>
        <fullName evidence="1">Uncharacterized protein</fullName>
    </submittedName>
</protein>
<reference evidence="1" key="1">
    <citation type="journal article" date="2014" name="Int. J. Syst. Evol. Microbiol.">
        <title>Complete genome sequence of Corynebacterium casei LMG S-19264T (=DSM 44701T), isolated from a smear-ripened cheese.</title>
        <authorList>
            <consortium name="US DOE Joint Genome Institute (JGI-PGF)"/>
            <person name="Walter F."/>
            <person name="Albersmeier A."/>
            <person name="Kalinowski J."/>
            <person name="Ruckert C."/>
        </authorList>
    </citation>
    <scope>NUCLEOTIDE SEQUENCE</scope>
    <source>
        <strain evidence="1">CGMCC 1.15958</strain>
    </source>
</reference>
<dbReference type="EMBL" id="BMKK01000017">
    <property type="protein sequence ID" value="GGD81136.1"/>
    <property type="molecule type" value="Genomic_DNA"/>
</dbReference>
<gene>
    <name evidence="1" type="ORF">GCM10011514_51530</name>
</gene>
<dbReference type="RefSeq" id="WP_229250912.1">
    <property type="nucleotide sequence ID" value="NZ_BMKK01000017.1"/>
</dbReference>